<gene>
    <name evidence="2" type="ORF">J2Z32_001792</name>
</gene>
<dbReference type="SUPFAM" id="SSF51182">
    <property type="entry name" value="RmlC-like cupins"/>
    <property type="match status" value="1"/>
</dbReference>
<name>A0ABS4FRF9_9BACL</name>
<dbReference type="InterPro" id="IPR052538">
    <property type="entry name" value="Flavonoid_dioxygenase-like"/>
</dbReference>
<dbReference type="PANTHER" id="PTHR43346">
    <property type="entry name" value="LIGAND BINDING DOMAIN PROTEIN, PUTATIVE (AFU_ORTHOLOGUE AFUA_6G14370)-RELATED"/>
    <property type="match status" value="1"/>
</dbReference>
<proteinExistence type="predicted"/>
<dbReference type="InterPro" id="IPR013096">
    <property type="entry name" value="Cupin_2"/>
</dbReference>
<sequence length="184" mass="20739">MYNNIGNRQEKLHPAQYPCNLTWSQDWQHHCYYWSSQPMTPCSGTVQGTGYIHDYGGKPLVINIDAATKQNNNYRTALWTGEHLQVTLMSIPVGGDIGLEVHPVTDQFLRIEEGQGFVQMGQCKENLDFQAMAYDGYAIMVPAGTWHNVTNTGNRPLKIYSIYAPPKHPFGIIEATKPMNHGIE</sequence>
<comment type="caution">
    <text evidence="2">The sequence shown here is derived from an EMBL/GenBank/DDBJ whole genome shotgun (WGS) entry which is preliminary data.</text>
</comment>
<dbReference type="CDD" id="cd02223">
    <property type="entry name" value="cupin_Bh2720-like"/>
    <property type="match status" value="1"/>
</dbReference>
<organism evidence="2 3">
    <name type="scientific">Paenibacillus turicensis</name>
    <dbReference type="NCBI Taxonomy" id="160487"/>
    <lineage>
        <taxon>Bacteria</taxon>
        <taxon>Bacillati</taxon>
        <taxon>Bacillota</taxon>
        <taxon>Bacilli</taxon>
        <taxon>Bacillales</taxon>
        <taxon>Paenibacillaceae</taxon>
        <taxon>Paenibacillus</taxon>
    </lineage>
</organism>
<evidence type="ECO:0000259" key="1">
    <source>
        <dbReference type="Pfam" id="PF07883"/>
    </source>
</evidence>
<dbReference type="Proteomes" id="UP001519272">
    <property type="component" value="Unassembled WGS sequence"/>
</dbReference>
<evidence type="ECO:0000313" key="2">
    <source>
        <dbReference type="EMBL" id="MBP1905164.1"/>
    </source>
</evidence>
<dbReference type="InterPro" id="IPR011051">
    <property type="entry name" value="RmlC_Cupin_sf"/>
</dbReference>
<accession>A0ABS4FRF9</accession>
<evidence type="ECO:0000313" key="3">
    <source>
        <dbReference type="Proteomes" id="UP001519272"/>
    </source>
</evidence>
<dbReference type="EMBL" id="JAGGKG010000007">
    <property type="protein sequence ID" value="MBP1905164.1"/>
    <property type="molecule type" value="Genomic_DNA"/>
</dbReference>
<dbReference type="Gene3D" id="2.60.120.10">
    <property type="entry name" value="Jelly Rolls"/>
    <property type="match status" value="1"/>
</dbReference>
<dbReference type="InterPro" id="IPR014710">
    <property type="entry name" value="RmlC-like_jellyroll"/>
</dbReference>
<keyword evidence="3" id="KW-1185">Reference proteome</keyword>
<feature type="domain" description="Cupin type-2" evidence="1">
    <location>
        <begin position="88"/>
        <end position="163"/>
    </location>
</feature>
<dbReference type="PANTHER" id="PTHR43346:SF1">
    <property type="entry name" value="QUERCETIN 2,3-DIOXYGENASE-RELATED"/>
    <property type="match status" value="1"/>
</dbReference>
<dbReference type="RefSeq" id="WP_210088805.1">
    <property type="nucleotide sequence ID" value="NZ_JAGGKG010000007.1"/>
</dbReference>
<reference evidence="2 3" key="1">
    <citation type="submission" date="2021-03" db="EMBL/GenBank/DDBJ databases">
        <title>Genomic Encyclopedia of Type Strains, Phase IV (KMG-IV): sequencing the most valuable type-strain genomes for metagenomic binning, comparative biology and taxonomic classification.</title>
        <authorList>
            <person name="Goeker M."/>
        </authorList>
    </citation>
    <scope>NUCLEOTIDE SEQUENCE [LARGE SCALE GENOMIC DNA]</scope>
    <source>
        <strain evidence="2 3">DSM 14349</strain>
    </source>
</reference>
<dbReference type="Pfam" id="PF07883">
    <property type="entry name" value="Cupin_2"/>
    <property type="match status" value="1"/>
</dbReference>
<protein>
    <submittedName>
        <fullName evidence="2">Mannose-6-phosphate isomerase-like protein (Cupin superfamily)</fullName>
    </submittedName>
</protein>